<dbReference type="Pfam" id="PF01855">
    <property type="entry name" value="POR_N"/>
    <property type="match status" value="1"/>
</dbReference>
<protein>
    <submittedName>
        <fullName evidence="4">2-oxoglutarate/2-oxoacid ferredoxin oxidoreductase, gamma subunit / 2-oxoglutarate/2-oxoacid ferredoxin oxidoreductase, alpha subunit</fullName>
        <ecNumber evidence="4">1.2.7.-</ecNumber>
    </submittedName>
</protein>
<dbReference type="InterPro" id="IPR019752">
    <property type="entry name" value="Pyrv/ketoisovalerate_OxRed_cat"/>
</dbReference>
<dbReference type="InterPro" id="IPR002869">
    <property type="entry name" value="Pyrv_flavodox_OxRed_cen"/>
</dbReference>
<dbReference type="CDD" id="cd07034">
    <property type="entry name" value="TPP_PYR_PFOR_IOR-alpha_like"/>
    <property type="match status" value="1"/>
</dbReference>
<dbReference type="GO" id="GO:0016903">
    <property type="term" value="F:oxidoreductase activity, acting on the aldehyde or oxo group of donors"/>
    <property type="evidence" value="ECO:0007669"/>
    <property type="project" value="InterPro"/>
</dbReference>
<dbReference type="NCBIfam" id="TIGR03710">
    <property type="entry name" value="OAFO_sf"/>
    <property type="match status" value="1"/>
</dbReference>
<name>A0A3B0RT62_9ZZZZ</name>
<dbReference type="AlphaFoldDB" id="A0A3B0RT62"/>
<dbReference type="InterPro" id="IPR022367">
    <property type="entry name" value="2-oxoacid/accept_OxRdtase_asu"/>
</dbReference>
<organism evidence="4">
    <name type="scientific">hydrothermal vent metagenome</name>
    <dbReference type="NCBI Taxonomy" id="652676"/>
    <lineage>
        <taxon>unclassified sequences</taxon>
        <taxon>metagenomes</taxon>
        <taxon>ecological metagenomes</taxon>
    </lineage>
</organism>
<dbReference type="Pfam" id="PF01558">
    <property type="entry name" value="POR"/>
    <property type="match status" value="1"/>
</dbReference>
<dbReference type="SUPFAM" id="SSF52518">
    <property type="entry name" value="Thiamin diphosphate-binding fold (THDP-binding)"/>
    <property type="match status" value="1"/>
</dbReference>
<feature type="domain" description="Pyruvate/ketoisovalerate oxidoreductase catalytic" evidence="2">
    <location>
        <begin position="18"/>
        <end position="182"/>
    </location>
</feature>
<dbReference type="EC" id="1.2.7.-" evidence="4"/>
<keyword evidence="1 4" id="KW-0560">Oxidoreductase</keyword>
<feature type="domain" description="Pyruvate flavodoxin/ferredoxin oxidoreductase pyrimidine binding" evidence="3">
    <location>
        <begin position="216"/>
        <end position="449"/>
    </location>
</feature>
<dbReference type="PANTHER" id="PTHR32154">
    <property type="entry name" value="PYRUVATE-FLAVODOXIN OXIDOREDUCTASE-RELATED"/>
    <property type="match status" value="1"/>
</dbReference>
<evidence type="ECO:0000256" key="1">
    <source>
        <dbReference type="ARBA" id="ARBA00023002"/>
    </source>
</evidence>
<dbReference type="Gene3D" id="3.40.50.970">
    <property type="match status" value="1"/>
</dbReference>
<dbReference type="InterPro" id="IPR050722">
    <property type="entry name" value="Pyruvate:ferred/Flavod_OxRd"/>
</dbReference>
<sequence>MSDDNNNTSVSVAMVGSGGAGVMTSGNMLLEAATKAGLYGLMTRTVGPQIRGGEAAALVRLSAKPVHCVDDHFDILVAVDWKGAERFAAEVPLGPQSLIITDPETGEVPEILAASGARIVEVPIGELANAVDGGRPNMVILGLVASLIGLPEEPINKIIAKKLGKKGDAAVLASREAVSAGYKAAAELTSPVTVSDAVGDGTGRWLISGNQAAGFGALRGGIRFVAAYPITPATEVLEWMSPNLPKMGGTLVQAEDELASINMAIGASFGGRPSLTATSGPGLSLMMEGIGLAVSSETPVVIVNVMRGGPSTGVPTKSEQTDLNIAVYGLHGDAPHVVTAATSVEDCIFTAQWSVHLAEAMQTAVIVLSDQFMGQASTIIDPPANISFIAQRLVEEAPTEDYRRYAVTADGVSPMTLPGTPGGQYTADGLEHNPKGLPSTLMEDHRDQMDKRDRKVAEFNYGDHWADVEGDADSELVVLTWGSTTNAVREGIERLRAEGMPCKLVAMRLLSPALPDYFDEAVKGAKRILVVEQSHSGQFLKLLRANYDMPGEVKSFRRPGPLIIRPGEIVDTIKNWRDQ</sequence>
<proteinExistence type="predicted"/>
<gene>
    <name evidence="4" type="ORF">MNBD_ALPHA02-1536</name>
</gene>
<dbReference type="InterPro" id="IPR029061">
    <property type="entry name" value="THDP-binding"/>
</dbReference>
<dbReference type="SUPFAM" id="SSF53323">
    <property type="entry name" value="Pyruvate-ferredoxin oxidoreductase, PFOR, domain III"/>
    <property type="match status" value="1"/>
</dbReference>
<dbReference type="EMBL" id="UOED01000096">
    <property type="protein sequence ID" value="VAV95089.1"/>
    <property type="molecule type" value="Genomic_DNA"/>
</dbReference>
<dbReference type="InterPro" id="IPR009014">
    <property type="entry name" value="Transketo_C/PFOR_II"/>
</dbReference>
<evidence type="ECO:0000259" key="3">
    <source>
        <dbReference type="Pfam" id="PF01855"/>
    </source>
</evidence>
<accession>A0A3B0RT62</accession>
<dbReference type="PANTHER" id="PTHR32154:SF20">
    <property type="entry name" value="2-OXOGLUTARATE OXIDOREDUCTASE SUBUNIT KORA"/>
    <property type="match status" value="1"/>
</dbReference>
<evidence type="ECO:0000259" key="2">
    <source>
        <dbReference type="Pfam" id="PF01558"/>
    </source>
</evidence>
<dbReference type="FunFam" id="3.40.50.970:FF:000022">
    <property type="entry name" value="2-oxoglutarate ferredoxin oxidoreductase alpha subunit"/>
    <property type="match status" value="1"/>
</dbReference>
<dbReference type="SUPFAM" id="SSF52922">
    <property type="entry name" value="TK C-terminal domain-like"/>
    <property type="match status" value="1"/>
</dbReference>
<dbReference type="Gene3D" id="3.40.50.920">
    <property type="match status" value="1"/>
</dbReference>
<dbReference type="Gene3D" id="3.40.920.10">
    <property type="entry name" value="Pyruvate-ferredoxin oxidoreductase, PFOR, domain III"/>
    <property type="match status" value="1"/>
</dbReference>
<evidence type="ECO:0000313" key="4">
    <source>
        <dbReference type="EMBL" id="VAV95089.1"/>
    </source>
</evidence>
<reference evidence="4" key="1">
    <citation type="submission" date="2018-06" db="EMBL/GenBank/DDBJ databases">
        <authorList>
            <person name="Zhirakovskaya E."/>
        </authorList>
    </citation>
    <scope>NUCLEOTIDE SEQUENCE</scope>
</reference>
<dbReference type="GO" id="GO:0006979">
    <property type="term" value="P:response to oxidative stress"/>
    <property type="evidence" value="ECO:0007669"/>
    <property type="project" value="TreeGrafter"/>
</dbReference>
<dbReference type="InterPro" id="IPR002880">
    <property type="entry name" value="Pyrv_Fd/Flavodoxin_OxRdtase_N"/>
</dbReference>